<feature type="compositionally biased region" description="Polar residues" evidence="1">
    <location>
        <begin position="509"/>
        <end position="527"/>
    </location>
</feature>
<protein>
    <submittedName>
        <fullName evidence="2">Uncharacterized protein</fullName>
    </submittedName>
</protein>
<feature type="region of interest" description="Disordered" evidence="1">
    <location>
        <begin position="267"/>
        <end position="286"/>
    </location>
</feature>
<dbReference type="OMA" id="AQYAAKD"/>
<gene>
    <name evidence="2" type="ORF">BSAL_49650</name>
</gene>
<feature type="region of interest" description="Disordered" evidence="1">
    <location>
        <begin position="472"/>
        <end position="588"/>
    </location>
</feature>
<accession>A0A0S4IJU3</accession>
<dbReference type="VEuPathDB" id="TriTrypDB:BSAL_49650"/>
<feature type="region of interest" description="Disordered" evidence="1">
    <location>
        <begin position="336"/>
        <end position="367"/>
    </location>
</feature>
<evidence type="ECO:0000256" key="1">
    <source>
        <dbReference type="SAM" id="MobiDB-lite"/>
    </source>
</evidence>
<feature type="compositionally biased region" description="Polar residues" evidence="1">
    <location>
        <begin position="472"/>
        <end position="492"/>
    </location>
</feature>
<organism evidence="2 3">
    <name type="scientific">Bodo saltans</name>
    <name type="common">Flagellated protozoan</name>
    <dbReference type="NCBI Taxonomy" id="75058"/>
    <lineage>
        <taxon>Eukaryota</taxon>
        <taxon>Discoba</taxon>
        <taxon>Euglenozoa</taxon>
        <taxon>Kinetoplastea</taxon>
        <taxon>Metakinetoplastina</taxon>
        <taxon>Eubodonida</taxon>
        <taxon>Bodonidae</taxon>
        <taxon>Bodo</taxon>
    </lineage>
</organism>
<name>A0A0S4IJU3_BODSA</name>
<proteinExistence type="predicted"/>
<feature type="compositionally biased region" description="Low complexity" evidence="1">
    <location>
        <begin position="528"/>
        <end position="574"/>
    </location>
</feature>
<dbReference type="Proteomes" id="UP000051952">
    <property type="component" value="Unassembled WGS sequence"/>
</dbReference>
<feature type="region of interest" description="Disordered" evidence="1">
    <location>
        <begin position="423"/>
        <end position="452"/>
    </location>
</feature>
<evidence type="ECO:0000313" key="3">
    <source>
        <dbReference type="Proteomes" id="UP000051952"/>
    </source>
</evidence>
<dbReference type="AlphaFoldDB" id="A0A0S4IJU3"/>
<evidence type="ECO:0000313" key="2">
    <source>
        <dbReference type="EMBL" id="CUE60734.1"/>
    </source>
</evidence>
<dbReference type="EMBL" id="CYKH01000023">
    <property type="protein sequence ID" value="CUE60734.1"/>
    <property type="molecule type" value="Genomic_DNA"/>
</dbReference>
<keyword evidence="3" id="KW-1185">Reference proteome</keyword>
<feature type="compositionally biased region" description="Polar residues" evidence="1">
    <location>
        <begin position="267"/>
        <end position="277"/>
    </location>
</feature>
<feature type="compositionally biased region" description="Low complexity" evidence="1">
    <location>
        <begin position="438"/>
        <end position="452"/>
    </location>
</feature>
<sequence>MVVKYDVTVQPVKLICSACRRGATYVVSYERRSSAEYVSHPQPAARDGEVVFGSPTGDINVPSFLVNFDVGSDKKLLSFALYDFSRRPKVERMLEFDIALGEFVDWRSRQSFCEVKTFPFRSGKVSGELRVILRMYPVGEAVVPTMTSNQPTGTVKGEVLQTLQNEKLVPTSLGELEGDADVIEELLLKARLLQQSRSVKRTADPLVEQRLEKRAELQSLLDELEAAERRDGGRSQLASADRHMLELLEEEKRNWQDAAAVASGTTDFSAPTQQQAKPVSPNIADPGLLHELNAQKSQLQRHLESLHNQQHRRDVTKEAIDTLDAIKHLENVIEETSKATQRPAGGAAQRRNQSQVRFKEDADDTTPEGLAQRLLHAHCDYEATEYSIRVLEVLKQKPYDGYQAGLRDIADSVPAPKTIQGIANNRRKGLPPQPVPVQPSQSSYAAPAAGNNKPGALLDDLFATAPPSSIVSRNTSMAAPPSTTAPSRNSAPSAMDDLFGGPAPAPRATSPQKYVPPQQQYATPVQSQQHQYTTAPPPQQQYSPPVQQQQQQQQQYSAPLQQQAPPPQQQQQAPQPSPQIPNFDVLPIPTTTTPAKFAQCTQLSVRCQAVKFADYTKTKFVRGSEVEFRNDGPNALKISNVATFQEDIFTSTETPVQSKCNTTACIVPPGRSNTVYVSFGPAQSMTNGMMVVLRVTVETESGARIQDSVRVTL</sequence>
<reference evidence="3" key="1">
    <citation type="submission" date="2015-09" db="EMBL/GenBank/DDBJ databases">
        <authorList>
            <consortium name="Pathogen Informatics"/>
        </authorList>
    </citation>
    <scope>NUCLEOTIDE SEQUENCE [LARGE SCALE GENOMIC DNA]</scope>
    <source>
        <strain evidence="3">Lake Konstanz</strain>
    </source>
</reference>